<dbReference type="RefSeq" id="WP_109765076.1">
    <property type="nucleotide sequence ID" value="NZ_QGGU01000017.1"/>
</dbReference>
<organism evidence="5 6">
    <name type="scientific">Pleionea mediterranea</name>
    <dbReference type="NCBI Taxonomy" id="523701"/>
    <lineage>
        <taxon>Bacteria</taxon>
        <taxon>Pseudomonadati</taxon>
        <taxon>Pseudomonadota</taxon>
        <taxon>Gammaproteobacteria</taxon>
        <taxon>Oceanospirillales</taxon>
        <taxon>Pleioneaceae</taxon>
        <taxon>Pleionea</taxon>
    </lineage>
</organism>
<feature type="transmembrane region" description="Helical" evidence="3">
    <location>
        <begin position="321"/>
        <end position="338"/>
    </location>
</feature>
<dbReference type="AlphaFoldDB" id="A0A316F9W0"/>
<proteinExistence type="predicted"/>
<name>A0A316F9W0_9GAMM</name>
<keyword evidence="3" id="KW-1133">Transmembrane helix</keyword>
<accession>A0A316F9W0</accession>
<dbReference type="PROSITE" id="PS50930">
    <property type="entry name" value="HTH_LYTTR"/>
    <property type="match status" value="1"/>
</dbReference>
<feature type="transmembrane region" description="Helical" evidence="3">
    <location>
        <begin position="292"/>
        <end position="309"/>
    </location>
</feature>
<evidence type="ECO:0000313" key="6">
    <source>
        <dbReference type="Proteomes" id="UP000245790"/>
    </source>
</evidence>
<feature type="transmembrane region" description="Helical" evidence="3">
    <location>
        <begin position="344"/>
        <end position="362"/>
    </location>
</feature>
<keyword evidence="3" id="KW-0472">Membrane</keyword>
<sequence length="506" mass="56948">MKQLGVYLRVIILLGLTATVNADSLFSLTGQKLTVCQQPTVFNTAPDFSQPGCESDTFYNLDPQGKSIWVELTFDTSPQLLKIEPPLGLYLMAKASSRVFLNGQPLGQNGIPATQAKMESPGKLDAVFYLPGEYLNQQTNTLHLQLSTHNSYVNLGHPMHYIAIGEYGSANRFSQPYSALGLGLFGVFLVSALYFGALSFNAARREKSLLLMTLSITASLQLLSEISRALFQYDYPMHDVRLVLITFFSWGFGFCLLVLISRQFSSRSVHWIYSGLLITLIGLLFIESFDAKTALATLVPSFLSTLLIGLRLKQTFSWHNLGYFLIFLTFTATIIVTFSYFHELVYYLLIAALLCYLMVQQAKEFNLAQTKRQKEQQQIAKLEYKLEQSRQQQTAEHIQINSSGKMERVAINDIFYCQASGDYVELHLNSSRQLLFSGSLKKLAELMPANFIKVHRSYLVNLDCIRALKSDSGNGQLILTNDNTIPVSRRMMPRVRETISEGSKNE</sequence>
<dbReference type="Pfam" id="PF04397">
    <property type="entry name" value="LytTR"/>
    <property type="match status" value="1"/>
</dbReference>
<keyword evidence="3" id="KW-0812">Transmembrane</keyword>
<dbReference type="GO" id="GO:0003677">
    <property type="term" value="F:DNA binding"/>
    <property type="evidence" value="ECO:0007669"/>
    <property type="project" value="UniProtKB-KW"/>
</dbReference>
<keyword evidence="6" id="KW-1185">Reference proteome</keyword>
<dbReference type="Gene3D" id="2.40.50.1020">
    <property type="entry name" value="LytTr DNA-binding domain"/>
    <property type="match status" value="1"/>
</dbReference>
<dbReference type="SMART" id="SM00850">
    <property type="entry name" value="LytTR"/>
    <property type="match status" value="1"/>
</dbReference>
<feature type="domain" description="HTH LytTR-type" evidence="4">
    <location>
        <begin position="398"/>
        <end position="501"/>
    </location>
</feature>
<protein>
    <submittedName>
        <fullName evidence="5">LytTr DNA-binding domain-containing protein</fullName>
    </submittedName>
</protein>
<feature type="transmembrane region" description="Helical" evidence="3">
    <location>
        <begin position="268"/>
        <end position="286"/>
    </location>
</feature>
<feature type="coiled-coil region" evidence="2">
    <location>
        <begin position="365"/>
        <end position="392"/>
    </location>
</feature>
<keyword evidence="1" id="KW-0902">Two-component regulatory system</keyword>
<gene>
    <name evidence="5" type="ORF">C8D97_11711</name>
</gene>
<feature type="transmembrane region" description="Helical" evidence="3">
    <location>
        <begin position="242"/>
        <end position="261"/>
    </location>
</feature>
<keyword evidence="5" id="KW-0238">DNA-binding</keyword>
<dbReference type="InterPro" id="IPR007492">
    <property type="entry name" value="LytTR_DNA-bd_dom"/>
</dbReference>
<evidence type="ECO:0000256" key="2">
    <source>
        <dbReference type="SAM" id="Coils"/>
    </source>
</evidence>
<reference evidence="5 6" key="1">
    <citation type="submission" date="2018-05" db="EMBL/GenBank/DDBJ databases">
        <title>Genomic Encyclopedia of Type Strains, Phase IV (KMG-IV): sequencing the most valuable type-strain genomes for metagenomic binning, comparative biology and taxonomic classification.</title>
        <authorList>
            <person name="Goeker M."/>
        </authorList>
    </citation>
    <scope>NUCLEOTIDE SEQUENCE [LARGE SCALE GENOMIC DNA]</scope>
    <source>
        <strain evidence="5 6">DSM 25350</strain>
    </source>
</reference>
<dbReference type="GO" id="GO:0000156">
    <property type="term" value="F:phosphorelay response regulator activity"/>
    <property type="evidence" value="ECO:0007669"/>
    <property type="project" value="InterPro"/>
</dbReference>
<evidence type="ECO:0000256" key="3">
    <source>
        <dbReference type="SAM" id="Phobius"/>
    </source>
</evidence>
<dbReference type="PANTHER" id="PTHR37299:SF1">
    <property type="entry name" value="STAGE 0 SPORULATION PROTEIN A HOMOLOG"/>
    <property type="match status" value="1"/>
</dbReference>
<evidence type="ECO:0000259" key="4">
    <source>
        <dbReference type="PROSITE" id="PS50930"/>
    </source>
</evidence>
<feature type="transmembrane region" description="Helical" evidence="3">
    <location>
        <begin position="177"/>
        <end position="197"/>
    </location>
</feature>
<keyword evidence="2" id="KW-0175">Coiled coil</keyword>
<dbReference type="Proteomes" id="UP000245790">
    <property type="component" value="Unassembled WGS sequence"/>
</dbReference>
<dbReference type="EMBL" id="QGGU01000017">
    <property type="protein sequence ID" value="PWK42809.1"/>
    <property type="molecule type" value="Genomic_DNA"/>
</dbReference>
<evidence type="ECO:0000313" key="5">
    <source>
        <dbReference type="EMBL" id="PWK42809.1"/>
    </source>
</evidence>
<dbReference type="OrthoDB" id="9781059at2"/>
<evidence type="ECO:0000256" key="1">
    <source>
        <dbReference type="ARBA" id="ARBA00023012"/>
    </source>
</evidence>
<dbReference type="InterPro" id="IPR046947">
    <property type="entry name" value="LytR-like"/>
</dbReference>
<comment type="caution">
    <text evidence="5">The sequence shown here is derived from an EMBL/GenBank/DDBJ whole genome shotgun (WGS) entry which is preliminary data.</text>
</comment>
<feature type="transmembrane region" description="Helical" evidence="3">
    <location>
        <begin position="209"/>
        <end position="230"/>
    </location>
</feature>
<dbReference type="PANTHER" id="PTHR37299">
    <property type="entry name" value="TRANSCRIPTIONAL REGULATOR-RELATED"/>
    <property type="match status" value="1"/>
</dbReference>